<proteinExistence type="predicted"/>
<feature type="region of interest" description="Disordered" evidence="1">
    <location>
        <begin position="456"/>
        <end position="512"/>
    </location>
</feature>
<name>A0AAE0INU3_9PEZI</name>
<feature type="compositionally biased region" description="Polar residues" evidence="1">
    <location>
        <begin position="713"/>
        <end position="726"/>
    </location>
</feature>
<feature type="region of interest" description="Disordered" evidence="1">
    <location>
        <begin position="555"/>
        <end position="896"/>
    </location>
</feature>
<feature type="compositionally biased region" description="Low complexity" evidence="1">
    <location>
        <begin position="835"/>
        <end position="893"/>
    </location>
</feature>
<reference evidence="3" key="2">
    <citation type="submission" date="2023-06" db="EMBL/GenBank/DDBJ databases">
        <authorList>
            <consortium name="Lawrence Berkeley National Laboratory"/>
            <person name="Haridas S."/>
            <person name="Hensen N."/>
            <person name="Bonometti L."/>
            <person name="Westerberg I."/>
            <person name="Brannstrom I.O."/>
            <person name="Guillou S."/>
            <person name="Cros-Aarteil S."/>
            <person name="Calhoun S."/>
            <person name="Kuo A."/>
            <person name="Mondo S."/>
            <person name="Pangilinan J."/>
            <person name="Riley R."/>
            <person name="Labutti K."/>
            <person name="Andreopoulos B."/>
            <person name="Lipzen A."/>
            <person name="Chen C."/>
            <person name="Yanf M."/>
            <person name="Daum C."/>
            <person name="Ng V."/>
            <person name="Clum A."/>
            <person name="Steindorff A."/>
            <person name="Ohm R."/>
            <person name="Martin F."/>
            <person name="Silar P."/>
            <person name="Natvig D."/>
            <person name="Lalanne C."/>
            <person name="Gautier V."/>
            <person name="Ament-Velasquez S.L."/>
            <person name="Kruys A."/>
            <person name="Hutchinson M.I."/>
            <person name="Powell A.J."/>
            <person name="Barry K."/>
            <person name="Miller A.N."/>
            <person name="Grigoriev I.V."/>
            <person name="Debuchy R."/>
            <person name="Gladieux P."/>
            <person name="Thoren M.H."/>
            <person name="Johannesson H."/>
        </authorList>
    </citation>
    <scope>NUCLEOTIDE SEQUENCE</scope>
    <source>
        <strain evidence="3">SMH4131-1</strain>
    </source>
</reference>
<feature type="compositionally biased region" description="Basic and acidic residues" evidence="1">
    <location>
        <begin position="737"/>
        <end position="746"/>
    </location>
</feature>
<feature type="compositionally biased region" description="Basic and acidic residues" evidence="1">
    <location>
        <begin position="762"/>
        <end position="775"/>
    </location>
</feature>
<keyword evidence="2" id="KW-0472">Membrane</keyword>
<keyword evidence="4" id="KW-1185">Reference proteome</keyword>
<dbReference type="EMBL" id="JAUEPO010000003">
    <property type="protein sequence ID" value="KAK3328586.1"/>
    <property type="molecule type" value="Genomic_DNA"/>
</dbReference>
<sequence length="914" mass="97129">MRPCNFINVYITVEAVTLIGLTFVAATSFIIKSAMAKRKKSGTGSAPGTVKPPQAAPKAPAVVGTKVIDVAGNTAPAAPPVEIDNRPEKSPYASAPCTVPFASPMTVPLDILMKSPKLHSAFEGNLPELPAIPEDIGHVLVHYLHTGKYESLKPKEPLSPSKQLLELRTSIQAYAAARAYDLPDLMRLAEQQVEKYSEGLPLPSLLEVARDAHPTLSEGDAWFIDYLKARIRPHLEDPKSLLGTDILDRISNILSPNKVLLRTVLEMFCERIIPRAVQASANANAGSSKPSSPPPPAPTSPMSLLQIRSRAIVREDSSSKRKDTPWPSPDPELASLASLASLSKEPELSIESQEPAPVEVAELKPEPIPEPVKKGEQEPEPVPEPEPILSEPVFAAPVMVEPILPEPILSEPVLAKVAPQELSALPEPILSEPVLAKVAPSVLAALPEPILSEPVLAKPEPEAEPELQPEPELAPIAEVSAKEEEEELPTQEAAIVPAVEKPERKDSGKMIDLETLPEAQLVLKELDPIPEPETPSVEERPVKRVLREVDSGFWDFSPSDVEPVRSPAPSIVEIDPETLPDIKPAAAEVEAEAEPTKDLAVQPATENDDGISKKDFAAPEAEVDDDKPLALARDTLSVASDLEAAQHATPTDPEEAPAPMPEATFASASDDQQLEKALSEAVAEELKAPEPEQTKVELSDETPETTTTDKVEPSTSQPAATQSKLTADQAAGAESATHTEPDEDKTTVQPESDAAPAPAAAAHDDEPLPLPDHDVAAGPADTTPVEPRVEPQPEPAGEPQDVAKDVAQGVAIPDPTATTVTTVEEDKPADAAPHADTIADAVTDAAPASPDAAVQVDVPSAQPEPAPATDATTTATKESQPAAAVQSGACAAQERQRSWKRRFLRYPVLFGRGM</sequence>
<evidence type="ECO:0000313" key="3">
    <source>
        <dbReference type="EMBL" id="KAK3328586.1"/>
    </source>
</evidence>
<feature type="transmembrane region" description="Helical" evidence="2">
    <location>
        <begin position="6"/>
        <end position="31"/>
    </location>
</feature>
<organism evidence="3 4">
    <name type="scientific">Cercophora scortea</name>
    <dbReference type="NCBI Taxonomy" id="314031"/>
    <lineage>
        <taxon>Eukaryota</taxon>
        <taxon>Fungi</taxon>
        <taxon>Dikarya</taxon>
        <taxon>Ascomycota</taxon>
        <taxon>Pezizomycotina</taxon>
        <taxon>Sordariomycetes</taxon>
        <taxon>Sordariomycetidae</taxon>
        <taxon>Sordariales</taxon>
        <taxon>Lasiosphaeriaceae</taxon>
        <taxon>Cercophora</taxon>
    </lineage>
</organism>
<dbReference type="Proteomes" id="UP001286456">
    <property type="component" value="Unassembled WGS sequence"/>
</dbReference>
<feature type="compositionally biased region" description="Basic and acidic residues" evidence="1">
    <location>
        <begin position="673"/>
        <end position="698"/>
    </location>
</feature>
<gene>
    <name evidence="3" type="ORF">B0T19DRAFT_195150</name>
</gene>
<comment type="caution">
    <text evidence="3">The sequence shown here is derived from an EMBL/GenBank/DDBJ whole genome shotgun (WGS) entry which is preliminary data.</text>
</comment>
<dbReference type="PANTHER" id="PTHR37538">
    <property type="entry name" value="BTB DOMAIN-CONTAINING PROTEIN"/>
    <property type="match status" value="1"/>
</dbReference>
<reference evidence="3" key="1">
    <citation type="journal article" date="2023" name="Mol. Phylogenet. Evol.">
        <title>Genome-scale phylogeny and comparative genomics of the fungal order Sordariales.</title>
        <authorList>
            <person name="Hensen N."/>
            <person name="Bonometti L."/>
            <person name="Westerberg I."/>
            <person name="Brannstrom I.O."/>
            <person name="Guillou S."/>
            <person name="Cros-Aarteil S."/>
            <person name="Calhoun S."/>
            <person name="Haridas S."/>
            <person name="Kuo A."/>
            <person name="Mondo S."/>
            <person name="Pangilinan J."/>
            <person name="Riley R."/>
            <person name="LaButti K."/>
            <person name="Andreopoulos B."/>
            <person name="Lipzen A."/>
            <person name="Chen C."/>
            <person name="Yan M."/>
            <person name="Daum C."/>
            <person name="Ng V."/>
            <person name="Clum A."/>
            <person name="Steindorff A."/>
            <person name="Ohm R.A."/>
            <person name="Martin F."/>
            <person name="Silar P."/>
            <person name="Natvig D.O."/>
            <person name="Lalanne C."/>
            <person name="Gautier V."/>
            <person name="Ament-Velasquez S.L."/>
            <person name="Kruys A."/>
            <person name="Hutchinson M.I."/>
            <person name="Powell A.J."/>
            <person name="Barry K."/>
            <person name="Miller A.N."/>
            <person name="Grigoriev I.V."/>
            <person name="Debuchy R."/>
            <person name="Gladieux P."/>
            <person name="Hiltunen Thoren M."/>
            <person name="Johannesson H."/>
        </authorList>
    </citation>
    <scope>NUCLEOTIDE SEQUENCE</scope>
    <source>
        <strain evidence="3">SMH4131-1</strain>
    </source>
</reference>
<feature type="region of interest" description="Disordered" evidence="1">
    <location>
        <begin position="283"/>
        <end position="304"/>
    </location>
</feature>
<feature type="compositionally biased region" description="Basic and acidic residues" evidence="1">
    <location>
        <begin position="361"/>
        <end position="377"/>
    </location>
</feature>
<feature type="compositionally biased region" description="Basic and acidic residues" evidence="1">
    <location>
        <begin position="314"/>
        <end position="324"/>
    </location>
</feature>
<feature type="region of interest" description="Disordered" evidence="1">
    <location>
        <begin position="344"/>
        <end position="388"/>
    </location>
</feature>
<evidence type="ECO:0000313" key="4">
    <source>
        <dbReference type="Proteomes" id="UP001286456"/>
    </source>
</evidence>
<feature type="compositionally biased region" description="Basic and acidic residues" evidence="1">
    <location>
        <begin position="500"/>
        <end position="512"/>
    </location>
</feature>
<evidence type="ECO:0000256" key="2">
    <source>
        <dbReference type="SAM" id="Phobius"/>
    </source>
</evidence>
<accession>A0AAE0INU3</accession>
<protein>
    <submittedName>
        <fullName evidence="3">Uncharacterized protein</fullName>
    </submittedName>
</protein>
<dbReference type="AlphaFoldDB" id="A0AAE0INU3"/>
<evidence type="ECO:0000256" key="1">
    <source>
        <dbReference type="SAM" id="MobiDB-lite"/>
    </source>
</evidence>
<feature type="region of interest" description="Disordered" evidence="1">
    <location>
        <begin position="314"/>
        <end position="333"/>
    </location>
</feature>
<dbReference type="PANTHER" id="PTHR37538:SF1">
    <property type="entry name" value="BTB DOMAIN-CONTAINING PROTEIN"/>
    <property type="match status" value="1"/>
</dbReference>
<keyword evidence="2" id="KW-1133">Transmembrane helix</keyword>
<keyword evidence="2" id="KW-0812">Transmembrane</keyword>